<proteinExistence type="predicted"/>
<evidence type="ECO:0000313" key="4">
    <source>
        <dbReference type="EMBL" id="CEK81192.1"/>
    </source>
</evidence>
<feature type="region of interest" description="Disordered" evidence="2">
    <location>
        <begin position="1"/>
        <end position="22"/>
    </location>
</feature>
<gene>
    <name evidence="4" type="primary">ORF124768</name>
</gene>
<evidence type="ECO:0000256" key="2">
    <source>
        <dbReference type="SAM" id="MobiDB-lite"/>
    </source>
</evidence>
<dbReference type="EMBL" id="HACG01034327">
    <property type="protein sequence ID" value="CEK81192.1"/>
    <property type="molecule type" value="Transcribed_RNA"/>
</dbReference>
<dbReference type="InterPro" id="IPR010909">
    <property type="entry name" value="PLAC"/>
</dbReference>
<reference evidence="4" key="1">
    <citation type="submission" date="2014-12" db="EMBL/GenBank/DDBJ databases">
        <title>Insight into the proteome of Arion vulgaris.</title>
        <authorList>
            <person name="Aradska J."/>
            <person name="Bulat T."/>
            <person name="Smidak R."/>
            <person name="Sarate P."/>
            <person name="Gangsoo J."/>
            <person name="Sialana F."/>
            <person name="Bilban M."/>
            <person name="Lubec G."/>
        </authorList>
    </citation>
    <scope>NUCLEOTIDE SEQUENCE</scope>
    <source>
        <tissue evidence="4">Skin</tissue>
    </source>
</reference>
<protein>
    <recommendedName>
        <fullName evidence="3">PLAC domain-containing protein</fullName>
    </recommendedName>
</protein>
<sequence length="63" mass="7401">MVEDVEGEYRKEGGHLPSTSISRQRTSGKICEDKYWNCLMVIQARLCTYEYYRQLCCNSCQKV</sequence>
<evidence type="ECO:0000259" key="3">
    <source>
        <dbReference type="PROSITE" id="PS50900"/>
    </source>
</evidence>
<organism evidence="4">
    <name type="scientific">Arion vulgaris</name>
    <dbReference type="NCBI Taxonomy" id="1028688"/>
    <lineage>
        <taxon>Eukaryota</taxon>
        <taxon>Metazoa</taxon>
        <taxon>Spiralia</taxon>
        <taxon>Lophotrochozoa</taxon>
        <taxon>Mollusca</taxon>
        <taxon>Gastropoda</taxon>
        <taxon>Heterobranchia</taxon>
        <taxon>Euthyneura</taxon>
        <taxon>Panpulmonata</taxon>
        <taxon>Eupulmonata</taxon>
        <taxon>Stylommatophora</taxon>
        <taxon>Helicina</taxon>
        <taxon>Arionoidea</taxon>
        <taxon>Arionidae</taxon>
        <taxon>Arion</taxon>
    </lineage>
</organism>
<name>A0A0B7AKS2_9EUPU</name>
<dbReference type="Pfam" id="PF08686">
    <property type="entry name" value="PLAC"/>
    <property type="match status" value="1"/>
</dbReference>
<accession>A0A0B7AKS2</accession>
<keyword evidence="1" id="KW-0732">Signal</keyword>
<evidence type="ECO:0000256" key="1">
    <source>
        <dbReference type="ARBA" id="ARBA00022729"/>
    </source>
</evidence>
<dbReference type="PROSITE" id="PS50900">
    <property type="entry name" value="PLAC"/>
    <property type="match status" value="1"/>
</dbReference>
<dbReference type="AlphaFoldDB" id="A0A0B7AKS2"/>
<feature type="domain" description="PLAC" evidence="3">
    <location>
        <begin position="27"/>
        <end position="63"/>
    </location>
</feature>